<reference evidence="1 2" key="1">
    <citation type="submission" date="2017-06" db="EMBL/GenBank/DDBJ databases">
        <authorList>
            <person name="Kim H.J."/>
            <person name="Triplett B.A."/>
        </authorList>
    </citation>
    <scope>NUCLEOTIDE SEQUENCE [LARGE SCALE GENOMIC DNA]</scope>
    <source>
        <strain evidence="1 2">DS15</strain>
    </source>
</reference>
<evidence type="ECO:0000313" key="1">
    <source>
        <dbReference type="EMBL" id="SNS54364.1"/>
    </source>
</evidence>
<organism evidence="1 2">
    <name type="scientific">Sphingopyxis indica</name>
    <dbReference type="NCBI Taxonomy" id="436663"/>
    <lineage>
        <taxon>Bacteria</taxon>
        <taxon>Pseudomonadati</taxon>
        <taxon>Pseudomonadota</taxon>
        <taxon>Alphaproteobacteria</taxon>
        <taxon>Sphingomonadales</taxon>
        <taxon>Sphingomonadaceae</taxon>
        <taxon>Sphingopyxis</taxon>
    </lineage>
</organism>
<dbReference type="EMBL" id="FZPA01000002">
    <property type="protein sequence ID" value="SNS54364.1"/>
    <property type="molecule type" value="Genomic_DNA"/>
</dbReference>
<dbReference type="RefSeq" id="WP_089214814.1">
    <property type="nucleotide sequence ID" value="NZ_CP076394.1"/>
</dbReference>
<gene>
    <name evidence="1" type="ORF">SAMN06295955_1028</name>
</gene>
<dbReference type="AlphaFoldDB" id="A0A239FE56"/>
<proteinExistence type="predicted"/>
<dbReference type="Proteomes" id="UP000198339">
    <property type="component" value="Unassembled WGS sequence"/>
</dbReference>
<sequence length="74" mass="7679">MTETTSALIDEIANEVAALGTVLFAAANANGDGAGVSEAIRSVAYLLDDYRNIEGEDPAPSLITRQLRINGLTG</sequence>
<protein>
    <submittedName>
        <fullName evidence="1">Uncharacterized protein</fullName>
    </submittedName>
</protein>
<keyword evidence="2" id="KW-1185">Reference proteome</keyword>
<name>A0A239FE56_9SPHN</name>
<evidence type="ECO:0000313" key="2">
    <source>
        <dbReference type="Proteomes" id="UP000198339"/>
    </source>
</evidence>
<accession>A0A239FE56</accession>